<dbReference type="EMBL" id="CQAZ01000040">
    <property type="protein sequence ID" value="CNI31704.1"/>
    <property type="molecule type" value="Genomic_DNA"/>
</dbReference>
<dbReference type="Proteomes" id="UP000045840">
    <property type="component" value="Unassembled WGS sequence"/>
</dbReference>
<dbReference type="GO" id="GO:0016020">
    <property type="term" value="C:membrane"/>
    <property type="evidence" value="ECO:0007669"/>
    <property type="project" value="InterPro"/>
</dbReference>
<sequence length="226" mass="25317">MTLLTLCLLIPVIFTAFVVIGRGLHQQAANFIRDHEGHSPDKWPYSGVITVLFALMASLVFLRGEYQELPRLTVFRDLILLGWCVVLTHLDIARHWLPLPFTLSLTISGMLFTLLSDTLLPFRHALVDWGVMMTLLYGFRVMANRHGKERFGLGDVYLLAGLSIWLTLPVTAVITLMALGIIAVQWLASRTGLLVNREFIPFAPYICFCLAMVILAGIPSFTGYVL</sequence>
<reference evidence="3" key="2">
    <citation type="submission" date="2015-03" db="EMBL/GenBank/DDBJ databases">
        <authorList>
            <person name="Murphy D."/>
        </authorList>
    </citation>
    <scope>NUCLEOTIDE SEQUENCE [LARGE SCALE GENOMIC DNA]</scope>
    <source>
        <strain evidence="3">A125KOH2</strain>
    </source>
</reference>
<keyword evidence="1" id="KW-0812">Transmembrane</keyword>
<evidence type="ECO:0000259" key="2">
    <source>
        <dbReference type="Pfam" id="PF01478"/>
    </source>
</evidence>
<dbReference type="STRING" id="1288385.ERS137968_04085"/>
<dbReference type="AlphaFoldDB" id="A0A0T9QWN8"/>
<keyword evidence="1" id="KW-0472">Membrane</keyword>
<reference evidence="6" key="1">
    <citation type="submission" date="2015-03" db="EMBL/GenBank/DDBJ databases">
        <authorList>
            <consortium name="Pathogen Informatics"/>
        </authorList>
    </citation>
    <scope>NUCLEOTIDE SEQUENCE [LARGE SCALE GENOMIC DNA]</scope>
    <source>
        <strain evidence="6">A125KOH2</strain>
    </source>
</reference>
<reference evidence="4 5" key="3">
    <citation type="submission" date="2015-03" db="EMBL/GenBank/DDBJ databases">
        <authorList>
            <consortium name="Pathogen Informatics"/>
            <person name="Murphy D."/>
        </authorList>
    </citation>
    <scope>NUCLEOTIDE SEQUENCE [LARGE SCALE GENOMIC DNA]</scope>
    <source>
        <strain evidence="4">Type strain: CIP110230</strain>
        <strain evidence="5">type strain: CIP110230</strain>
    </source>
</reference>
<feature type="transmembrane region" description="Helical" evidence="1">
    <location>
        <begin position="163"/>
        <end position="187"/>
    </location>
</feature>
<dbReference type="OrthoDB" id="6495999at2"/>
<gene>
    <name evidence="3" type="ORF">ERS008529_03677</name>
    <name evidence="4" type="ORF">ERS137968_04085</name>
</gene>
<dbReference type="RefSeq" id="WP_049614571.1">
    <property type="nucleotide sequence ID" value="NZ_CAWMMU010000029.1"/>
</dbReference>
<name>A0A0T9QWN8_9GAMM</name>
<feature type="transmembrane region" description="Helical" evidence="1">
    <location>
        <begin position="74"/>
        <end position="90"/>
    </location>
</feature>
<protein>
    <submittedName>
        <fullName evidence="3">Type IV leader peptidase family</fullName>
    </submittedName>
</protein>
<evidence type="ECO:0000313" key="3">
    <source>
        <dbReference type="EMBL" id="CNI31704.1"/>
    </source>
</evidence>
<accession>A0A0T9QWN8</accession>
<evidence type="ECO:0000313" key="4">
    <source>
        <dbReference type="EMBL" id="CRY68953.1"/>
    </source>
</evidence>
<evidence type="ECO:0000256" key="1">
    <source>
        <dbReference type="SAM" id="Phobius"/>
    </source>
</evidence>
<dbReference type="EMBL" id="CWJL01000029">
    <property type="protein sequence ID" value="CRY68953.1"/>
    <property type="molecule type" value="Genomic_DNA"/>
</dbReference>
<dbReference type="Gene3D" id="1.20.120.1220">
    <property type="match status" value="1"/>
</dbReference>
<keyword evidence="1" id="KW-1133">Transmembrane helix</keyword>
<organism evidence="3 6">
    <name type="scientific">Yersinia pekkanenii</name>
    <dbReference type="NCBI Taxonomy" id="1288385"/>
    <lineage>
        <taxon>Bacteria</taxon>
        <taxon>Pseudomonadati</taxon>
        <taxon>Pseudomonadota</taxon>
        <taxon>Gammaproteobacteria</taxon>
        <taxon>Enterobacterales</taxon>
        <taxon>Yersiniaceae</taxon>
        <taxon>Yersinia</taxon>
    </lineage>
</organism>
<dbReference type="GO" id="GO:0004190">
    <property type="term" value="F:aspartic-type endopeptidase activity"/>
    <property type="evidence" value="ECO:0007669"/>
    <property type="project" value="InterPro"/>
</dbReference>
<feature type="domain" description="Prepilin type IV endopeptidase peptidase" evidence="2">
    <location>
        <begin position="78"/>
        <end position="183"/>
    </location>
</feature>
<proteinExistence type="predicted"/>
<evidence type="ECO:0000313" key="6">
    <source>
        <dbReference type="Proteomes" id="UP000045840"/>
    </source>
</evidence>
<dbReference type="InterPro" id="IPR000045">
    <property type="entry name" value="Prepilin_IV_endopep_pep"/>
</dbReference>
<feature type="transmembrane region" description="Helical" evidence="1">
    <location>
        <begin position="199"/>
        <end position="221"/>
    </location>
</feature>
<keyword evidence="5" id="KW-1185">Reference proteome</keyword>
<feature type="transmembrane region" description="Helical" evidence="1">
    <location>
        <begin position="45"/>
        <end position="62"/>
    </location>
</feature>
<dbReference type="Proteomes" id="UP000044625">
    <property type="component" value="Unassembled WGS sequence"/>
</dbReference>
<feature type="transmembrane region" description="Helical" evidence="1">
    <location>
        <begin position="126"/>
        <end position="143"/>
    </location>
</feature>
<evidence type="ECO:0000313" key="5">
    <source>
        <dbReference type="Proteomes" id="UP000044625"/>
    </source>
</evidence>
<dbReference type="Pfam" id="PF01478">
    <property type="entry name" value="Peptidase_A24"/>
    <property type="match status" value="1"/>
</dbReference>